<feature type="transmembrane region" description="Helical" evidence="2">
    <location>
        <begin position="6"/>
        <end position="23"/>
    </location>
</feature>
<reference evidence="3 4" key="1">
    <citation type="submission" date="2017-06" db="EMBL/GenBank/DDBJ databases">
        <authorList>
            <person name="Kim H.J."/>
            <person name="Triplett B.A."/>
        </authorList>
    </citation>
    <scope>NUCLEOTIDE SEQUENCE [LARGE SCALE GENOMIC DNA]</scope>
    <source>
        <strain evidence="3 4">CGMCC 4.2132</strain>
    </source>
</reference>
<dbReference type="RefSeq" id="WP_089211011.1">
    <property type="nucleotide sequence ID" value="NZ_FZOD01000041.1"/>
</dbReference>
<dbReference type="Proteomes" id="UP000198282">
    <property type="component" value="Unassembled WGS sequence"/>
</dbReference>
<keyword evidence="2" id="KW-0472">Membrane</keyword>
<sequence>MQAIPYVVVIVLILIVGFARVALRREHRRVRSAVTHHRGEMTPYELAYLAGGPRRVLNTALGMLARTGAIRVSRGGQVSLVAGTRISPDPVEHALLEALQVRGGSCSVGELRRTVADGDAMSGLRYRLMGLGLIVPDEALGHAWKLLNRLLILSVLALVVNVGMLLAGIFTSFPGVVVPLLGAFMALRGLVTYSNEKRALRGILSQAGREALDSARRLHVRGARPMAPDLAFAVGVPVALYGLGELGDPTLEEELKRDSGYTSTTGCAAGSCGGGSFGSGDGSFGSGGWGGDSGGSGDSGGGSGGDSGGGSSCGGGGGCGGGGCGGG</sequence>
<evidence type="ECO:0000256" key="1">
    <source>
        <dbReference type="SAM" id="MobiDB-lite"/>
    </source>
</evidence>
<keyword evidence="4" id="KW-1185">Reference proteome</keyword>
<gene>
    <name evidence="3" type="ORF">SAMN05216276_104162</name>
</gene>
<dbReference type="EMBL" id="FZOD01000041">
    <property type="protein sequence ID" value="SNT42241.1"/>
    <property type="molecule type" value="Genomic_DNA"/>
</dbReference>
<evidence type="ECO:0000313" key="3">
    <source>
        <dbReference type="EMBL" id="SNT42241.1"/>
    </source>
</evidence>
<protein>
    <submittedName>
        <fullName evidence="3">TIGR04222 domain-containing protein</fullName>
    </submittedName>
</protein>
<organism evidence="3 4">
    <name type="scientific">Streptosporangium subroseum</name>
    <dbReference type="NCBI Taxonomy" id="106412"/>
    <lineage>
        <taxon>Bacteria</taxon>
        <taxon>Bacillati</taxon>
        <taxon>Actinomycetota</taxon>
        <taxon>Actinomycetes</taxon>
        <taxon>Streptosporangiales</taxon>
        <taxon>Streptosporangiaceae</taxon>
        <taxon>Streptosporangium</taxon>
    </lineage>
</organism>
<dbReference type="AlphaFoldDB" id="A0A239MHW5"/>
<feature type="region of interest" description="Disordered" evidence="1">
    <location>
        <begin position="283"/>
        <end position="327"/>
    </location>
</feature>
<proteinExistence type="predicted"/>
<evidence type="ECO:0000313" key="4">
    <source>
        <dbReference type="Proteomes" id="UP000198282"/>
    </source>
</evidence>
<feature type="transmembrane region" description="Helical" evidence="2">
    <location>
        <begin position="150"/>
        <end position="170"/>
    </location>
</feature>
<evidence type="ECO:0000256" key="2">
    <source>
        <dbReference type="SAM" id="Phobius"/>
    </source>
</evidence>
<dbReference type="NCBIfam" id="TIGR04222">
    <property type="entry name" value="near_uncomplex"/>
    <property type="match status" value="1"/>
</dbReference>
<keyword evidence="2" id="KW-0812">Transmembrane</keyword>
<accession>A0A239MHW5</accession>
<dbReference type="OrthoDB" id="3620552at2"/>
<keyword evidence="2" id="KW-1133">Transmembrane helix</keyword>
<dbReference type="InterPro" id="IPR026467">
    <property type="entry name" value="Ser/Gly_Cys_C_dom"/>
</dbReference>
<name>A0A239MHW5_9ACTN</name>
<feature type="transmembrane region" description="Helical" evidence="2">
    <location>
        <begin position="176"/>
        <end position="193"/>
    </location>
</feature>